<dbReference type="SUPFAM" id="SSF55785">
    <property type="entry name" value="PYP-like sensor domain (PAS domain)"/>
    <property type="match status" value="3"/>
</dbReference>
<evidence type="ECO:0000259" key="9">
    <source>
        <dbReference type="PROSITE" id="PS50113"/>
    </source>
</evidence>
<dbReference type="CDD" id="cd00130">
    <property type="entry name" value="PAS"/>
    <property type="match status" value="3"/>
</dbReference>
<dbReference type="Pfam" id="PF00512">
    <property type="entry name" value="HisKA"/>
    <property type="match status" value="1"/>
</dbReference>
<dbReference type="InterPro" id="IPR036890">
    <property type="entry name" value="HATPase_C_sf"/>
</dbReference>
<dbReference type="Pfam" id="PF02518">
    <property type="entry name" value="HATPase_c"/>
    <property type="match status" value="1"/>
</dbReference>
<keyword evidence="5" id="KW-0418">Kinase</keyword>
<reference evidence="10 11" key="1">
    <citation type="submission" date="2020-02" db="EMBL/GenBank/DDBJ databases">
        <authorList>
            <person name="Zheng R.K."/>
            <person name="Sun C.M."/>
        </authorList>
    </citation>
    <scope>NUCLEOTIDE SEQUENCE [LARGE SCALE GENOMIC DNA]</scope>
    <source>
        <strain evidence="11">zrk23</strain>
    </source>
</reference>
<dbReference type="Proteomes" id="UP000501568">
    <property type="component" value="Chromosome"/>
</dbReference>
<keyword evidence="3" id="KW-0597">Phosphoprotein</keyword>
<dbReference type="InterPro" id="IPR052162">
    <property type="entry name" value="Sensor_kinase/Photoreceptor"/>
</dbReference>
<dbReference type="InterPro" id="IPR000014">
    <property type="entry name" value="PAS"/>
</dbReference>
<feature type="transmembrane region" description="Helical" evidence="6">
    <location>
        <begin position="60"/>
        <end position="80"/>
    </location>
</feature>
<sequence>MSIESNRNTVKKSFSLAEQGATITAHSFAVLAFICSFTALMGWIFPLPWLRGFGADRLPISPLTALGYATLAAGMSALFADRKRAAYALWSVPPLVALITIGLAALPGIPSDPNIMPGENSAVTFILLAMAAFASGRATWRQSETAGVVASAAISLAVVAVPLAFFASHALGQKGLFASSLPGSLSAITVSVAIVVWNIRLNWKDGQSETDPSWRLARSLLPLMLMLPTLPSLAEIMLSNLELLTPAARELAVVVGNIVIIAAFAIWALRRVGRDHERMAELNRTLDHASIAIVSSQGTIRHWPKGCEQFYGWTAKEALGRNKYALLQSRCQQHWAPGLPRYVGTDTQELVEVRKDGTEVSVIERVSRFANRNGEVLRVLSMLDVSRTVEAVDALRASEERLAVATAAHQLGVVDFNISTGTIEWSPGAETRLGLEPGSIRDFESWIALVHPEDSDRILTTLRQVMEDRAEHFNYRYRFLPPDGQPRSVEGSARAYFDADGTLTRAVGVVLDVTEREEGEAALRASEAQLRSIFDTVPDPMIVFDEHGRILRYSAAAETLWGYQADEVLGKHLSMLIPAAARGGDEDAGSEPFFLRAAPTFVDLTINTTARTAGGRLIPVEARTSATNLGDQTLFTVFYRDLTDQLANEERMSDLNAELAHVSRQSAMSELAADLAHELNQPLSASANFLAAARMLIENGGETERVSELLRMGTEQTQRAGQIIRRLREFLAKGEVEMRAEPLEPTLREAAELVLLGTGQFDIQMKYDIEPAARLVFVDRIQIQQVAVNLLRNSMEALRTSRNSSRSIEISARKISEHQVEVSVCDNGPGIPDALLTQLYARFTSTKDGSGMGIGLSISKRIIEAYGGTLSAENRAQGGAVFRFTLPTVGEVEEV</sequence>
<dbReference type="InterPro" id="IPR013655">
    <property type="entry name" value="PAS_fold_3"/>
</dbReference>
<dbReference type="NCBIfam" id="TIGR00229">
    <property type="entry name" value="sensory_box"/>
    <property type="match status" value="3"/>
</dbReference>
<feature type="transmembrane region" description="Helical" evidence="6">
    <location>
        <begin position="177"/>
        <end position="199"/>
    </location>
</feature>
<dbReference type="Gene3D" id="1.10.287.130">
    <property type="match status" value="1"/>
</dbReference>
<dbReference type="InterPro" id="IPR001610">
    <property type="entry name" value="PAC"/>
</dbReference>
<evidence type="ECO:0000256" key="6">
    <source>
        <dbReference type="SAM" id="Phobius"/>
    </source>
</evidence>
<feature type="transmembrane region" description="Helical" evidence="6">
    <location>
        <begin position="21"/>
        <end position="45"/>
    </location>
</feature>
<feature type="domain" description="PAS" evidence="8">
    <location>
        <begin position="526"/>
        <end position="578"/>
    </location>
</feature>
<proteinExistence type="predicted"/>
<evidence type="ECO:0000256" key="2">
    <source>
        <dbReference type="ARBA" id="ARBA00012438"/>
    </source>
</evidence>
<feature type="transmembrane region" description="Helical" evidence="6">
    <location>
        <begin position="147"/>
        <end position="171"/>
    </location>
</feature>
<dbReference type="SUPFAM" id="SSF55874">
    <property type="entry name" value="ATPase domain of HSP90 chaperone/DNA topoisomerase II/histidine kinase"/>
    <property type="match status" value="1"/>
</dbReference>
<dbReference type="PANTHER" id="PTHR43304:SF1">
    <property type="entry name" value="PAC DOMAIN-CONTAINING PROTEIN"/>
    <property type="match status" value="1"/>
</dbReference>
<feature type="domain" description="Histidine kinase" evidence="7">
    <location>
        <begin position="674"/>
        <end position="890"/>
    </location>
</feature>
<feature type="transmembrane region" description="Helical" evidence="6">
    <location>
        <begin position="87"/>
        <end position="109"/>
    </location>
</feature>
<dbReference type="InterPro" id="IPR005467">
    <property type="entry name" value="His_kinase_dom"/>
</dbReference>
<evidence type="ECO:0000313" key="10">
    <source>
        <dbReference type="EMBL" id="QIG79734.1"/>
    </source>
</evidence>
<dbReference type="PANTHER" id="PTHR43304">
    <property type="entry name" value="PHYTOCHROME-LIKE PROTEIN CPH1"/>
    <property type="match status" value="1"/>
</dbReference>
<feature type="domain" description="PAS" evidence="8">
    <location>
        <begin position="398"/>
        <end position="469"/>
    </location>
</feature>
<comment type="catalytic activity">
    <reaction evidence="1">
        <text>ATP + protein L-histidine = ADP + protein N-phospho-L-histidine.</text>
        <dbReference type="EC" id="2.7.13.3"/>
    </reaction>
</comment>
<dbReference type="EMBL" id="CP049109">
    <property type="protein sequence ID" value="QIG79734.1"/>
    <property type="molecule type" value="Genomic_DNA"/>
</dbReference>
<keyword evidence="4" id="KW-0808">Transferase</keyword>
<dbReference type="PROSITE" id="PS50112">
    <property type="entry name" value="PAS"/>
    <property type="match status" value="3"/>
</dbReference>
<evidence type="ECO:0000259" key="8">
    <source>
        <dbReference type="PROSITE" id="PS50112"/>
    </source>
</evidence>
<dbReference type="InterPro" id="IPR004358">
    <property type="entry name" value="Sig_transdc_His_kin-like_C"/>
</dbReference>
<feature type="domain" description="PAC" evidence="9">
    <location>
        <begin position="473"/>
        <end position="525"/>
    </location>
</feature>
<dbReference type="Pfam" id="PF00989">
    <property type="entry name" value="PAS"/>
    <property type="match status" value="1"/>
</dbReference>
<feature type="domain" description="PAS" evidence="8">
    <location>
        <begin position="278"/>
        <end position="322"/>
    </location>
</feature>
<accession>A0A6G6Y462</accession>
<keyword evidence="6" id="KW-1133">Transmembrane helix</keyword>
<evidence type="ECO:0000256" key="1">
    <source>
        <dbReference type="ARBA" id="ARBA00000085"/>
    </source>
</evidence>
<dbReference type="CDD" id="cd00082">
    <property type="entry name" value="HisKA"/>
    <property type="match status" value="1"/>
</dbReference>
<evidence type="ECO:0000256" key="5">
    <source>
        <dbReference type="ARBA" id="ARBA00022777"/>
    </source>
</evidence>
<dbReference type="GO" id="GO:0006355">
    <property type="term" value="P:regulation of DNA-templated transcription"/>
    <property type="evidence" value="ECO:0007669"/>
    <property type="project" value="InterPro"/>
</dbReference>
<dbReference type="InterPro" id="IPR000700">
    <property type="entry name" value="PAS-assoc_C"/>
</dbReference>
<keyword evidence="6" id="KW-0472">Membrane</keyword>
<dbReference type="Pfam" id="PF13426">
    <property type="entry name" value="PAS_9"/>
    <property type="match status" value="1"/>
</dbReference>
<keyword evidence="11" id="KW-1185">Reference proteome</keyword>
<dbReference type="Pfam" id="PF08447">
    <property type="entry name" value="PAS_3"/>
    <property type="match status" value="1"/>
</dbReference>
<dbReference type="SMART" id="SM00086">
    <property type="entry name" value="PAC"/>
    <property type="match status" value="3"/>
</dbReference>
<dbReference type="InterPro" id="IPR036097">
    <property type="entry name" value="HisK_dim/P_sf"/>
</dbReference>
<dbReference type="KEGG" id="spzr:G5C33_07945"/>
<evidence type="ECO:0000259" key="7">
    <source>
        <dbReference type="PROSITE" id="PS50109"/>
    </source>
</evidence>
<evidence type="ECO:0000313" key="11">
    <source>
        <dbReference type="Proteomes" id="UP000501568"/>
    </source>
</evidence>
<feature type="transmembrane region" description="Helical" evidence="6">
    <location>
        <begin position="121"/>
        <end position="140"/>
    </location>
</feature>
<dbReference type="InterPro" id="IPR035965">
    <property type="entry name" value="PAS-like_dom_sf"/>
</dbReference>
<dbReference type="PROSITE" id="PS50113">
    <property type="entry name" value="PAC"/>
    <property type="match status" value="1"/>
</dbReference>
<protein>
    <recommendedName>
        <fullName evidence="2">histidine kinase</fullName>
        <ecNumber evidence="2">2.7.13.3</ecNumber>
    </recommendedName>
</protein>
<dbReference type="EC" id="2.7.13.3" evidence="2"/>
<dbReference type="AlphaFoldDB" id="A0A6G6Y462"/>
<gene>
    <name evidence="10" type="ORF">G5C33_07945</name>
</gene>
<dbReference type="InterPro" id="IPR013767">
    <property type="entry name" value="PAS_fold"/>
</dbReference>
<name>A0A6G6Y462_9SPHN</name>
<evidence type="ECO:0000256" key="3">
    <source>
        <dbReference type="ARBA" id="ARBA00022553"/>
    </source>
</evidence>
<dbReference type="GO" id="GO:0000155">
    <property type="term" value="F:phosphorelay sensor kinase activity"/>
    <property type="evidence" value="ECO:0007669"/>
    <property type="project" value="InterPro"/>
</dbReference>
<keyword evidence="6" id="KW-0812">Transmembrane</keyword>
<evidence type="ECO:0000256" key="4">
    <source>
        <dbReference type="ARBA" id="ARBA00022679"/>
    </source>
</evidence>
<dbReference type="Gene3D" id="3.30.450.20">
    <property type="entry name" value="PAS domain"/>
    <property type="match status" value="3"/>
</dbReference>
<dbReference type="InterPro" id="IPR003661">
    <property type="entry name" value="HisK_dim/P_dom"/>
</dbReference>
<dbReference type="PROSITE" id="PS50109">
    <property type="entry name" value="HIS_KIN"/>
    <property type="match status" value="1"/>
</dbReference>
<dbReference type="InterPro" id="IPR003594">
    <property type="entry name" value="HATPase_dom"/>
</dbReference>
<dbReference type="SMART" id="SM00387">
    <property type="entry name" value="HATPase_c"/>
    <property type="match status" value="1"/>
</dbReference>
<dbReference type="SMART" id="SM00388">
    <property type="entry name" value="HisKA"/>
    <property type="match status" value="1"/>
</dbReference>
<dbReference type="RefSeq" id="WP_165326734.1">
    <property type="nucleotide sequence ID" value="NZ_CP049109.1"/>
</dbReference>
<feature type="transmembrane region" description="Helical" evidence="6">
    <location>
        <begin position="251"/>
        <end position="269"/>
    </location>
</feature>
<dbReference type="SUPFAM" id="SSF47384">
    <property type="entry name" value="Homodimeric domain of signal transducing histidine kinase"/>
    <property type="match status" value="1"/>
</dbReference>
<organism evidence="10 11">
    <name type="scientific">Stakelama tenebrarum</name>
    <dbReference type="NCBI Taxonomy" id="2711215"/>
    <lineage>
        <taxon>Bacteria</taxon>
        <taxon>Pseudomonadati</taxon>
        <taxon>Pseudomonadota</taxon>
        <taxon>Alphaproteobacteria</taxon>
        <taxon>Sphingomonadales</taxon>
        <taxon>Sphingomonadaceae</taxon>
        <taxon>Stakelama</taxon>
    </lineage>
</organism>
<dbReference type="SMART" id="SM00091">
    <property type="entry name" value="PAS"/>
    <property type="match status" value="3"/>
</dbReference>
<dbReference type="PRINTS" id="PR00344">
    <property type="entry name" value="BCTRLSENSOR"/>
</dbReference>
<dbReference type="Gene3D" id="3.30.565.10">
    <property type="entry name" value="Histidine kinase-like ATPase, C-terminal domain"/>
    <property type="match status" value="1"/>
</dbReference>
<dbReference type="Gene3D" id="2.10.70.100">
    <property type="match status" value="1"/>
</dbReference>